<name>A0A8E6EUI8_9BACT</name>
<evidence type="ECO:0000259" key="8">
    <source>
        <dbReference type="Pfam" id="PF00326"/>
    </source>
</evidence>
<proteinExistence type="inferred from homology"/>
<dbReference type="EMBL" id="CP074694">
    <property type="protein sequence ID" value="QVL31327.1"/>
    <property type="molecule type" value="Genomic_DNA"/>
</dbReference>
<dbReference type="InterPro" id="IPR001375">
    <property type="entry name" value="Peptidase_S9_cat"/>
</dbReference>
<dbReference type="PANTHER" id="PTHR42776">
    <property type="entry name" value="SERINE PEPTIDASE S9 FAMILY MEMBER"/>
    <property type="match status" value="1"/>
</dbReference>
<dbReference type="GO" id="GO:0006508">
    <property type="term" value="P:proteolysis"/>
    <property type="evidence" value="ECO:0007669"/>
    <property type="project" value="UniProtKB-KW"/>
</dbReference>
<dbReference type="RefSeq" id="WP_213495208.1">
    <property type="nucleotide sequence ID" value="NZ_CP074694.1"/>
</dbReference>
<evidence type="ECO:0000256" key="7">
    <source>
        <dbReference type="SAM" id="SignalP"/>
    </source>
</evidence>
<evidence type="ECO:0000313" key="9">
    <source>
        <dbReference type="EMBL" id="QVL31327.1"/>
    </source>
</evidence>
<feature type="domain" description="Peptidase S9 prolyl oligopeptidase catalytic" evidence="8">
    <location>
        <begin position="486"/>
        <end position="697"/>
    </location>
</feature>
<evidence type="ECO:0000313" key="10">
    <source>
        <dbReference type="Proteomes" id="UP000676194"/>
    </source>
</evidence>
<keyword evidence="3 7" id="KW-0732">Signal</keyword>
<evidence type="ECO:0000256" key="1">
    <source>
        <dbReference type="ARBA" id="ARBA00010040"/>
    </source>
</evidence>
<dbReference type="Proteomes" id="UP000676194">
    <property type="component" value="Chromosome"/>
</dbReference>
<dbReference type="AlphaFoldDB" id="A0A8E6EUI8"/>
<dbReference type="InterPro" id="IPR011042">
    <property type="entry name" value="6-blade_b-propeller_TolB-like"/>
</dbReference>
<dbReference type="PANTHER" id="PTHR42776:SF13">
    <property type="entry name" value="DIPEPTIDYL-PEPTIDASE 5"/>
    <property type="match status" value="1"/>
</dbReference>
<dbReference type="GO" id="GO:0004252">
    <property type="term" value="F:serine-type endopeptidase activity"/>
    <property type="evidence" value="ECO:0007669"/>
    <property type="project" value="TreeGrafter"/>
</dbReference>
<feature type="chain" id="PRO_5034207861" evidence="7">
    <location>
        <begin position="21"/>
        <end position="702"/>
    </location>
</feature>
<dbReference type="Pfam" id="PF00326">
    <property type="entry name" value="Peptidase_S9"/>
    <property type="match status" value="1"/>
</dbReference>
<dbReference type="InterPro" id="IPR011659">
    <property type="entry name" value="WD40"/>
</dbReference>
<dbReference type="FunFam" id="3.40.50.1820:FF:000028">
    <property type="entry name" value="S9 family peptidase"/>
    <property type="match status" value="1"/>
</dbReference>
<dbReference type="SUPFAM" id="SSF82171">
    <property type="entry name" value="DPP6 N-terminal domain-like"/>
    <property type="match status" value="1"/>
</dbReference>
<feature type="signal peptide" evidence="7">
    <location>
        <begin position="1"/>
        <end position="20"/>
    </location>
</feature>
<evidence type="ECO:0000256" key="4">
    <source>
        <dbReference type="ARBA" id="ARBA00022801"/>
    </source>
</evidence>
<evidence type="ECO:0000256" key="2">
    <source>
        <dbReference type="ARBA" id="ARBA00022670"/>
    </source>
</evidence>
<feature type="region of interest" description="Disordered" evidence="6">
    <location>
        <begin position="73"/>
        <end position="95"/>
    </location>
</feature>
<dbReference type="InterPro" id="IPR029058">
    <property type="entry name" value="AB_hydrolase_fold"/>
</dbReference>
<evidence type="ECO:0000256" key="6">
    <source>
        <dbReference type="SAM" id="MobiDB-lite"/>
    </source>
</evidence>
<dbReference type="Gene3D" id="2.120.10.30">
    <property type="entry name" value="TolB, C-terminal domain"/>
    <property type="match status" value="2"/>
</dbReference>
<keyword evidence="5" id="KW-0720">Serine protease</keyword>
<dbReference type="Gene3D" id="3.40.50.1820">
    <property type="entry name" value="alpha/beta hydrolase"/>
    <property type="match status" value="1"/>
</dbReference>
<dbReference type="KEGG" id="tsph:KIH39_21140"/>
<keyword evidence="2" id="KW-0645">Protease</keyword>
<evidence type="ECO:0000256" key="3">
    <source>
        <dbReference type="ARBA" id="ARBA00022729"/>
    </source>
</evidence>
<dbReference type="SUPFAM" id="SSF53474">
    <property type="entry name" value="alpha/beta-Hydrolases"/>
    <property type="match status" value="1"/>
</dbReference>
<evidence type="ECO:0000256" key="5">
    <source>
        <dbReference type="ARBA" id="ARBA00022825"/>
    </source>
</evidence>
<accession>A0A8E6EUI8</accession>
<dbReference type="Pfam" id="PF07676">
    <property type="entry name" value="PD40"/>
    <property type="match status" value="3"/>
</dbReference>
<protein>
    <submittedName>
        <fullName evidence="9">S9 family peptidase</fullName>
    </submittedName>
</protein>
<comment type="similarity">
    <text evidence="1">Belongs to the peptidase S9C family.</text>
</comment>
<keyword evidence="10" id="KW-1185">Reference proteome</keyword>
<keyword evidence="4" id="KW-0378">Hydrolase</keyword>
<organism evidence="9 10">
    <name type="scientific">Telmatocola sphagniphila</name>
    <dbReference type="NCBI Taxonomy" id="1123043"/>
    <lineage>
        <taxon>Bacteria</taxon>
        <taxon>Pseudomonadati</taxon>
        <taxon>Planctomycetota</taxon>
        <taxon>Planctomycetia</taxon>
        <taxon>Gemmatales</taxon>
        <taxon>Gemmataceae</taxon>
    </lineage>
</organism>
<sequence>MIRLLMALCVFGGLMVEASAAEKRPLQIDDLFKLKRVADPQISPDGKYVVYQVTEILDADKNKKQTHLWLAASDGKTPPRQLTSSGKSDTHPRWSPDGKKILFESSRAGTPQLYVLDLSGGEAVKITDISSGAGNAIWSPDASKIAFMSAVYPEFSELPFTESNKKNQEKSDGIDNNIVKAKVFTKLFFRHWDEYVGDKRNHLFVIDADGKNCRDVTPGDRDAYPNSTTFSVGDDFVFSPDGKYLVFAAVPEKNESWSTNYDLCRVSLDNKSTNWENLTKDNPAADNCPRFSPDGKKLAYRAQKKPGYEADKWDILVVDVKPDGTFAGKPENVTSSLDRSFDSIVWLKDSTTILTDGNDNGATAIWDVYTREKTLTKLIEGGQMSSVGVSNDGNKLVFAQSKLNHPNKIVVTSTLKGAESGTVTIDANATLLASLDLPRPESVSVDVEGGKMQMWILKPPGFDPSKKWPVVYLVHGGPQGAWEDGWSNRWNPEIWAAQGYVIALPNPRGSTGFGQKFCDEISGDWGGKCYRDLVAGLEVVKKLPYVDKDRMGSAGASFGGYMQDWFAVNEISKEFKCLITHCSVYNFESMWGTTDELWFDEYEHGGLPWEIPGKYREYSPHTRAQNLGKYKTPMLIIHNDYDFRCPIGQGLELFSALQRQGVPSRFVNFPDEGHWVLKPANSKYWHKEVFAWLTKYAPPGGK</sequence>
<reference evidence="9" key="1">
    <citation type="submission" date="2021-05" db="EMBL/GenBank/DDBJ databases">
        <title>Complete genome sequence of the cellulolytic planctomycete Telmatocola sphagniphila SP2T and characterization of the first cellulase from planctomycetes.</title>
        <authorList>
            <person name="Rakitin A.L."/>
            <person name="Beletsky A.V."/>
            <person name="Naumoff D.G."/>
            <person name="Kulichevskaya I.S."/>
            <person name="Mardanov A.V."/>
            <person name="Ravin N.V."/>
            <person name="Dedysh S.N."/>
        </authorList>
    </citation>
    <scope>NUCLEOTIDE SEQUENCE</scope>
    <source>
        <strain evidence="9">SP2T</strain>
    </source>
</reference>
<gene>
    <name evidence="9" type="ORF">KIH39_21140</name>
</gene>